<comment type="caution">
    <text evidence="2">The sequence shown here is derived from an EMBL/GenBank/DDBJ whole genome shotgun (WGS) entry which is preliminary data.</text>
</comment>
<evidence type="ECO:0000313" key="3">
    <source>
        <dbReference type="Proteomes" id="UP001346869"/>
    </source>
</evidence>
<reference evidence="2 3" key="2">
    <citation type="journal article" date="2023" name="Mol. Biol. Evol.">
        <title>Genomics of Secondarily Temperate Adaptation in the Only Non-Antarctic Icefish.</title>
        <authorList>
            <person name="Rivera-Colon A.G."/>
            <person name="Rayamajhi N."/>
            <person name="Minhas B.F."/>
            <person name="Madrigal G."/>
            <person name="Bilyk K.T."/>
            <person name="Yoon V."/>
            <person name="Hune M."/>
            <person name="Gregory S."/>
            <person name="Cheng C.H.C."/>
            <person name="Catchen J.M."/>
        </authorList>
    </citation>
    <scope>NUCLEOTIDE SEQUENCE [LARGE SCALE GENOMIC DNA]</scope>
    <source>
        <tissue evidence="2">Blood</tissue>
    </source>
</reference>
<dbReference type="Proteomes" id="UP001346869">
    <property type="component" value="Unassembled WGS sequence"/>
</dbReference>
<reference evidence="2 3" key="1">
    <citation type="journal article" date="2023" name="Genes (Basel)">
        <title>Chromosome-Level Genome Assembly and Circadian Gene Repertoire of the Patagonia Blennie Eleginops maclovinus-The Closest Ancestral Proxy of Antarctic Cryonotothenioids.</title>
        <authorList>
            <person name="Cheng C.C."/>
            <person name="Rivera-Colon A.G."/>
            <person name="Minhas B.F."/>
            <person name="Wilson L."/>
            <person name="Rayamajhi N."/>
            <person name="Vargas-Chacoff L."/>
            <person name="Catchen J.M."/>
        </authorList>
    </citation>
    <scope>NUCLEOTIDE SEQUENCE [LARGE SCALE GENOMIC DNA]</scope>
    <source>
        <strain evidence="2">JMC-PN-2008</strain>
    </source>
</reference>
<keyword evidence="3" id="KW-1185">Reference proteome</keyword>
<evidence type="ECO:0000313" key="2">
    <source>
        <dbReference type="EMBL" id="KAK5861951.1"/>
    </source>
</evidence>
<evidence type="ECO:0000256" key="1">
    <source>
        <dbReference type="SAM" id="MobiDB-lite"/>
    </source>
</evidence>
<dbReference type="AlphaFoldDB" id="A0AAN7XJK4"/>
<feature type="compositionally biased region" description="Basic and acidic residues" evidence="1">
    <location>
        <begin position="121"/>
        <end position="132"/>
    </location>
</feature>
<accession>A0AAN7XJK4</accession>
<proteinExistence type="predicted"/>
<organism evidence="2 3">
    <name type="scientific">Eleginops maclovinus</name>
    <name type="common">Patagonian blennie</name>
    <name type="synonym">Eleginus maclovinus</name>
    <dbReference type="NCBI Taxonomy" id="56733"/>
    <lineage>
        <taxon>Eukaryota</taxon>
        <taxon>Metazoa</taxon>
        <taxon>Chordata</taxon>
        <taxon>Craniata</taxon>
        <taxon>Vertebrata</taxon>
        <taxon>Euteleostomi</taxon>
        <taxon>Actinopterygii</taxon>
        <taxon>Neopterygii</taxon>
        <taxon>Teleostei</taxon>
        <taxon>Neoteleostei</taxon>
        <taxon>Acanthomorphata</taxon>
        <taxon>Eupercaria</taxon>
        <taxon>Perciformes</taxon>
        <taxon>Notothenioidei</taxon>
        <taxon>Eleginopidae</taxon>
        <taxon>Eleginops</taxon>
    </lineage>
</organism>
<name>A0AAN7XJK4_ELEMC</name>
<feature type="compositionally biased region" description="Basic and acidic residues" evidence="1">
    <location>
        <begin position="1"/>
        <end position="25"/>
    </location>
</feature>
<feature type="region of interest" description="Disordered" evidence="1">
    <location>
        <begin position="1"/>
        <end position="42"/>
    </location>
</feature>
<gene>
    <name evidence="2" type="ORF">PBY51_017387</name>
</gene>
<feature type="region of interest" description="Disordered" evidence="1">
    <location>
        <begin position="121"/>
        <end position="142"/>
    </location>
</feature>
<dbReference type="EMBL" id="JAUZQC010000012">
    <property type="protein sequence ID" value="KAK5861951.1"/>
    <property type="molecule type" value="Genomic_DNA"/>
</dbReference>
<protein>
    <submittedName>
        <fullName evidence="2">Uncharacterized protein</fullName>
    </submittedName>
</protein>
<sequence>MDELVTGRRENEREERRKGGGREGSHSWVIQHGRPARGRDGEWMDRGWDGWMEGEGGVTWLPSSKCIDGDRWRPLANRVSPSFHLRPHGKIRLPHTCSHTRGPGMLLQHYSGMKDALRGVGEEGRMETGGRKAEKRVKGTVL</sequence>